<reference evidence="2" key="1">
    <citation type="submission" date="2019-12" db="EMBL/GenBank/DDBJ databases">
        <title>The whole-genome sequencing of Haloarcula japonica strain pws8.</title>
        <authorList>
            <person name="Verma D.K."/>
            <person name="Gopal K."/>
            <person name="Prasad E.S."/>
        </authorList>
    </citation>
    <scope>NUCLEOTIDE SEQUENCE</scope>
    <source>
        <strain evidence="2">Pws8</strain>
    </source>
</reference>
<proteinExistence type="predicted"/>
<dbReference type="EMBL" id="WOWB01000001">
    <property type="protein sequence ID" value="NLV06473.1"/>
    <property type="molecule type" value="Genomic_DNA"/>
</dbReference>
<sequence length="171" mass="18861">MVFPSEHFIIALLPVAVYALLRDRHLPSLQLVAVTFFGSQFPDLIDKPLAYELHLIPSGRVFMHSLPFAVPLSVAVIGYAVRTDRTRLGAAFSAAHLSHLVADNRQLLSPDPYVPSDLLWPLQPPVVRPAVPQWVGVGAVNLHLWTGFSVLVLMLVAYVLAADLQTQLDLR</sequence>
<keyword evidence="1" id="KW-0812">Transmembrane</keyword>
<dbReference type="AlphaFoldDB" id="A0A847TTG6"/>
<evidence type="ECO:0000256" key="1">
    <source>
        <dbReference type="SAM" id="Phobius"/>
    </source>
</evidence>
<keyword evidence="1" id="KW-0472">Membrane</keyword>
<feature type="transmembrane region" description="Helical" evidence="1">
    <location>
        <begin position="61"/>
        <end position="81"/>
    </location>
</feature>
<dbReference type="GO" id="GO:0016787">
    <property type="term" value="F:hydrolase activity"/>
    <property type="evidence" value="ECO:0007669"/>
    <property type="project" value="UniProtKB-KW"/>
</dbReference>
<keyword evidence="1" id="KW-1133">Transmembrane helix</keyword>
<dbReference type="Proteomes" id="UP000610611">
    <property type="component" value="Unassembled WGS sequence"/>
</dbReference>
<dbReference type="RefSeq" id="WP_170083436.1">
    <property type="nucleotide sequence ID" value="NZ_WOWB01000001.1"/>
</dbReference>
<accession>A0A847TTG6</accession>
<name>A0A847TTG6_9EURY</name>
<evidence type="ECO:0000313" key="3">
    <source>
        <dbReference type="Proteomes" id="UP000610611"/>
    </source>
</evidence>
<gene>
    <name evidence="2" type="ORF">GOC83_10070</name>
</gene>
<feature type="transmembrane region" description="Helical" evidence="1">
    <location>
        <begin position="142"/>
        <end position="161"/>
    </location>
</feature>
<protein>
    <submittedName>
        <fullName evidence="2">Metal-dependent hydrolase</fullName>
    </submittedName>
</protein>
<organism evidence="2 3">
    <name type="scientific">Haloarcula rubripromontorii</name>
    <dbReference type="NCBI Taxonomy" id="1705562"/>
    <lineage>
        <taxon>Archaea</taxon>
        <taxon>Methanobacteriati</taxon>
        <taxon>Methanobacteriota</taxon>
        <taxon>Stenosarchaea group</taxon>
        <taxon>Halobacteria</taxon>
        <taxon>Halobacteriales</taxon>
        <taxon>Haloarculaceae</taxon>
        <taxon>Haloarcula</taxon>
    </lineage>
</organism>
<dbReference type="Pfam" id="PF04307">
    <property type="entry name" value="YdjM"/>
    <property type="match status" value="1"/>
</dbReference>
<keyword evidence="2" id="KW-0378">Hydrolase</keyword>
<dbReference type="InterPro" id="IPR007404">
    <property type="entry name" value="YdjM-like"/>
</dbReference>
<evidence type="ECO:0000313" key="2">
    <source>
        <dbReference type="EMBL" id="NLV06473.1"/>
    </source>
</evidence>
<comment type="caution">
    <text evidence="2">The sequence shown here is derived from an EMBL/GenBank/DDBJ whole genome shotgun (WGS) entry which is preliminary data.</text>
</comment>